<dbReference type="PANTHER" id="PTHR46401">
    <property type="entry name" value="GLYCOSYLTRANSFERASE WBBK-RELATED"/>
    <property type="match status" value="1"/>
</dbReference>
<evidence type="ECO:0000259" key="2">
    <source>
        <dbReference type="Pfam" id="PF00534"/>
    </source>
</evidence>
<comment type="caution">
    <text evidence="5">The sequence shown here is derived from an EMBL/GenBank/DDBJ whole genome shotgun (WGS) entry which is preliminary data.</text>
</comment>
<dbReference type="GO" id="GO:0009103">
    <property type="term" value="P:lipopolysaccharide biosynthetic process"/>
    <property type="evidence" value="ECO:0007669"/>
    <property type="project" value="TreeGrafter"/>
</dbReference>
<dbReference type="Gene3D" id="3.40.50.2000">
    <property type="entry name" value="Glycogen Phosphorylase B"/>
    <property type="match status" value="2"/>
</dbReference>
<dbReference type="PANTHER" id="PTHR46401:SF2">
    <property type="entry name" value="GLYCOSYLTRANSFERASE WBBK-RELATED"/>
    <property type="match status" value="1"/>
</dbReference>
<dbReference type="Pfam" id="PF00534">
    <property type="entry name" value="Glycos_transf_1"/>
    <property type="match status" value="1"/>
</dbReference>
<dbReference type="EMBL" id="SNRY01000201">
    <property type="protein sequence ID" value="KAA6344770.1"/>
    <property type="molecule type" value="Genomic_DNA"/>
</dbReference>
<dbReference type="InterPro" id="IPR028098">
    <property type="entry name" value="Glyco_trans_4-like_N"/>
</dbReference>
<evidence type="ECO:0000256" key="1">
    <source>
        <dbReference type="ARBA" id="ARBA00022679"/>
    </source>
</evidence>
<keyword evidence="1 5" id="KW-0808">Transferase</keyword>
<dbReference type="SUPFAM" id="SSF53756">
    <property type="entry name" value="UDP-Glycosyltransferase/glycogen phosphorylase"/>
    <property type="match status" value="1"/>
</dbReference>
<dbReference type="EMBL" id="SNRY01000201">
    <property type="protein sequence ID" value="KAA6344753.1"/>
    <property type="molecule type" value="Genomic_DNA"/>
</dbReference>
<reference evidence="5" key="1">
    <citation type="submission" date="2019-03" db="EMBL/GenBank/DDBJ databases">
        <title>Single cell metagenomics reveals metabolic interactions within the superorganism composed of flagellate Streblomastix strix and complex community of Bacteroidetes bacteria on its surface.</title>
        <authorList>
            <person name="Treitli S.C."/>
            <person name="Kolisko M."/>
            <person name="Husnik F."/>
            <person name="Keeling P."/>
            <person name="Hampl V."/>
        </authorList>
    </citation>
    <scope>NUCLEOTIDE SEQUENCE</scope>
    <source>
        <strain evidence="5">STM</strain>
    </source>
</reference>
<feature type="domain" description="Glycosyl transferase family 1" evidence="2">
    <location>
        <begin position="182"/>
        <end position="345"/>
    </location>
</feature>
<name>A0A5J4SHR1_9ZZZZ</name>
<gene>
    <name evidence="4" type="ORF">EZS27_007623</name>
    <name evidence="5" type="ORF">EZS27_007640</name>
</gene>
<proteinExistence type="predicted"/>
<feature type="domain" description="Glycosyltransferase subfamily 4-like N-terminal" evidence="3">
    <location>
        <begin position="78"/>
        <end position="167"/>
    </location>
</feature>
<protein>
    <submittedName>
        <fullName evidence="5">Capsular glucan synthase</fullName>
        <ecNumber evidence="5">2.4.1.21</ecNumber>
    </submittedName>
</protein>
<dbReference type="CDD" id="cd03809">
    <property type="entry name" value="GT4_MtfB-like"/>
    <property type="match status" value="1"/>
</dbReference>
<dbReference type="Pfam" id="PF13439">
    <property type="entry name" value="Glyco_transf_4"/>
    <property type="match status" value="1"/>
</dbReference>
<evidence type="ECO:0000313" key="4">
    <source>
        <dbReference type="EMBL" id="KAA6344753.1"/>
    </source>
</evidence>
<evidence type="ECO:0000259" key="3">
    <source>
        <dbReference type="Pfam" id="PF13439"/>
    </source>
</evidence>
<dbReference type="EC" id="2.4.1.21" evidence="5"/>
<dbReference type="InterPro" id="IPR001296">
    <property type="entry name" value="Glyco_trans_1"/>
</dbReference>
<keyword evidence="5" id="KW-0328">Glycosyltransferase</keyword>
<organism evidence="5">
    <name type="scientific">termite gut metagenome</name>
    <dbReference type="NCBI Taxonomy" id="433724"/>
    <lineage>
        <taxon>unclassified sequences</taxon>
        <taxon>metagenomes</taxon>
        <taxon>organismal metagenomes</taxon>
    </lineage>
</organism>
<sequence length="368" mass="42819">MQIKKIIIDTRMIDSSGIGRYLQNILPDIIEQFSNVSLLGEEQLLKEKLQNDNLHVIPFNEPIYSISEQLKYPYVIPKCDIFFSPHYNIPLLPIKAKYRIVTIHDVFHLAFYQSLNIFQRIYSKAVINQALKQSDAVITVSEFSKEEILKYTNKKYIDKIYVIYNGVRSWRKLSETKVDYCDNKPYFLFVGNVKPHKNLRRTIEAYRLLLLNIGDVKQKPYFIIVGKRDGFITGDNITALIENDPLLQQYVKFTGWITDSELQELYSNALALIFPSYYEGFGFPPLEAMSYGTPSIVANAASIPEICGDAALYFNPFDIYDIYNKMKCIFNSLHIRKELIEKGRENIKRFSCNLSIESHIKLFECFLK</sequence>
<dbReference type="GO" id="GO:0009011">
    <property type="term" value="F:alpha-1,4-glucan glucosyltransferase (ADP-glucose donor) activity"/>
    <property type="evidence" value="ECO:0007669"/>
    <property type="project" value="UniProtKB-EC"/>
</dbReference>
<dbReference type="AlphaFoldDB" id="A0A5J4SHR1"/>
<accession>A0A5J4SHR1</accession>
<evidence type="ECO:0000313" key="5">
    <source>
        <dbReference type="EMBL" id="KAA6344770.1"/>
    </source>
</evidence>